<organism evidence="1 2">
    <name type="scientific">Dokdonia pacifica</name>
    <dbReference type="NCBI Taxonomy" id="1627892"/>
    <lineage>
        <taxon>Bacteria</taxon>
        <taxon>Pseudomonadati</taxon>
        <taxon>Bacteroidota</taxon>
        <taxon>Flavobacteriia</taxon>
        <taxon>Flavobacteriales</taxon>
        <taxon>Flavobacteriaceae</taxon>
        <taxon>Dokdonia</taxon>
    </lineage>
</organism>
<reference evidence="1 2" key="1">
    <citation type="submission" date="2017-06" db="EMBL/GenBank/DDBJ databases">
        <authorList>
            <person name="Kim H.J."/>
            <person name="Triplett B.A."/>
        </authorList>
    </citation>
    <scope>NUCLEOTIDE SEQUENCE [LARGE SCALE GENOMIC DNA]</scope>
    <source>
        <strain evidence="1 2">DSM 25597</strain>
    </source>
</reference>
<protein>
    <recommendedName>
        <fullName evidence="3">MORN repeat variant</fullName>
    </recommendedName>
</protein>
<dbReference type="EMBL" id="FZNY01000004">
    <property type="protein sequence ID" value="SNR91762.1"/>
    <property type="molecule type" value="Genomic_DNA"/>
</dbReference>
<gene>
    <name evidence="1" type="ORF">SAMN06265376_104220</name>
</gene>
<dbReference type="Gene3D" id="3.90.930.1">
    <property type="match status" value="1"/>
</dbReference>
<sequence>MERVNIEKLEGSFLDGGGEKYVYFYNGKPFTGIAVEYYYEVGNLVFGEEEYHNGYQDGWIRYYHRNGQLDTEYKNINNQTVPGTYKEYDENGVLIHGM</sequence>
<dbReference type="RefSeq" id="WP_089372031.1">
    <property type="nucleotide sequence ID" value="NZ_FZNY01000004.1"/>
</dbReference>
<evidence type="ECO:0000313" key="2">
    <source>
        <dbReference type="Proteomes" id="UP000198379"/>
    </source>
</evidence>
<evidence type="ECO:0000313" key="1">
    <source>
        <dbReference type="EMBL" id="SNR91762.1"/>
    </source>
</evidence>
<dbReference type="Proteomes" id="UP000198379">
    <property type="component" value="Unassembled WGS sequence"/>
</dbReference>
<dbReference type="AlphaFoldDB" id="A0A239A8J6"/>
<keyword evidence="2" id="KW-1185">Reference proteome</keyword>
<dbReference type="OrthoDB" id="1260508at2"/>
<accession>A0A239A8J6</accession>
<name>A0A239A8J6_9FLAO</name>
<evidence type="ECO:0008006" key="3">
    <source>
        <dbReference type="Google" id="ProtNLM"/>
    </source>
</evidence>
<proteinExistence type="predicted"/>